<protein>
    <recommendedName>
        <fullName evidence="6">Dimethylallyl tryptophan synthase</fullName>
    </recommendedName>
</protein>
<gene>
    <name evidence="4" type="ORF">ARAM_001606</name>
</gene>
<feature type="binding site" evidence="3">
    <location>
        <position position="403"/>
    </location>
    <ligand>
        <name>dimethylallyl diphosphate</name>
        <dbReference type="ChEBI" id="CHEBI:57623"/>
    </ligand>
</feature>
<reference evidence="4 5" key="1">
    <citation type="submission" date="2015-02" db="EMBL/GenBank/DDBJ databases">
        <title>Draft Genome Sequences of Two Closely-Related Aflatoxigenic Aspergillus Species Obtained from the Cote d'Ivoire.</title>
        <authorList>
            <person name="Moore G.G."/>
            <person name="Beltz S.B."/>
            <person name="Mack B.M."/>
        </authorList>
    </citation>
    <scope>NUCLEOTIDE SEQUENCE [LARGE SCALE GENOMIC DNA]</scope>
    <source>
        <strain evidence="4 5">SRRC1468</strain>
    </source>
</reference>
<evidence type="ECO:0008006" key="6">
    <source>
        <dbReference type="Google" id="ProtNLM"/>
    </source>
</evidence>
<feature type="binding site" evidence="3">
    <location>
        <position position="96"/>
    </location>
    <ligand>
        <name>L-tryptophan</name>
        <dbReference type="ChEBI" id="CHEBI:57912"/>
    </ligand>
</feature>
<feature type="binding site" evidence="3">
    <location>
        <position position="268"/>
    </location>
    <ligand>
        <name>dimethylallyl diphosphate</name>
        <dbReference type="ChEBI" id="CHEBI:57623"/>
    </ligand>
</feature>
<feature type="binding site" evidence="3">
    <location>
        <position position="110"/>
    </location>
    <ligand>
        <name>dimethylallyl diphosphate</name>
        <dbReference type="ChEBI" id="CHEBI:57623"/>
    </ligand>
</feature>
<evidence type="ECO:0000313" key="5">
    <source>
        <dbReference type="Proteomes" id="UP000034291"/>
    </source>
</evidence>
<comment type="caution">
    <text evidence="4">The sequence shown here is derived from an EMBL/GenBank/DDBJ whole genome shotgun (WGS) entry which is preliminary data.</text>
</comment>
<feature type="binding site" evidence="3">
    <location>
        <position position="266"/>
    </location>
    <ligand>
        <name>dimethylallyl diphosphate</name>
        <dbReference type="ChEBI" id="CHEBI:57623"/>
    </ligand>
</feature>
<dbReference type="PIRSF" id="PIRSF000509">
    <property type="entry name" value="Trp_DMAT"/>
    <property type="match status" value="1"/>
</dbReference>
<feature type="binding site" evidence="3">
    <location>
        <position position="264"/>
    </location>
    <ligand>
        <name>dimethylallyl diphosphate</name>
        <dbReference type="ChEBI" id="CHEBI:57623"/>
    </ligand>
</feature>
<comment type="similarity">
    <text evidence="1">Belongs to the tryptophan dimethylallyltransferase family.</text>
</comment>
<keyword evidence="2" id="KW-0808">Transferase</keyword>
<evidence type="ECO:0000256" key="2">
    <source>
        <dbReference type="ARBA" id="ARBA00022679"/>
    </source>
</evidence>
<feature type="binding site" evidence="3">
    <location>
        <position position="197"/>
    </location>
    <ligand>
        <name>dimethylallyl diphosphate</name>
        <dbReference type="ChEBI" id="CHEBI:57623"/>
    </ligand>
</feature>
<feature type="binding site" evidence="3">
    <location>
        <position position="338"/>
    </location>
    <ligand>
        <name>dimethylallyl diphosphate</name>
        <dbReference type="ChEBI" id="CHEBI:57623"/>
    </ligand>
</feature>
<feature type="binding site" evidence="3">
    <location>
        <position position="201"/>
    </location>
    <ligand>
        <name>L-tryptophan</name>
        <dbReference type="ChEBI" id="CHEBI:57912"/>
    </ligand>
</feature>
<dbReference type="SFLD" id="SFLDS00036">
    <property type="entry name" value="Aromatic_Prenyltransferase"/>
    <property type="match status" value="1"/>
</dbReference>
<dbReference type="InterPro" id="IPR017795">
    <property type="entry name" value="ABBA_NscD-like"/>
</dbReference>
<dbReference type="GO" id="GO:0016765">
    <property type="term" value="F:transferase activity, transferring alkyl or aryl (other than methyl) groups"/>
    <property type="evidence" value="ECO:0007669"/>
    <property type="project" value="InterPro"/>
</dbReference>
<dbReference type="PANTHER" id="PTHR40627">
    <property type="entry name" value="INDOLE PRENYLTRANSFERASE TDIB-RELATED"/>
    <property type="match status" value="1"/>
</dbReference>
<sequence length="415" mass="47169">MTVPASTPTTAESSQKIDHAVDAFNPKRYFWFKNGHEQEWWQRTAPLLARVFQSAQYDLQQQYLYMSLYKTFVVPFLGPYPNQWDSFITYCGVPVEFSINYSDNSPPACRIGWEPVSDVSGTSMDPLNIDTVSKAMDVMSQLHLKDFDTRLFTHFVNTLTLSSEEAAAVNIAELPISRFKNLVSFGLDLKGGEVTVKCYIYPALRGYTTGKSFRELLDHAIQSGGDVMNCSQALNSVHEYLEGAGMYNHYSFIGFDFTAPSKSRLKVYNTIQDITWAKMEDIWTLGGKFAHDRTIQRGLGFAKELWQLLTQDTDKMAVGIWNYELAPGGTVVPNPKWYFILHGQNDMENLEAIVTFYKYLGWNNLAETFIPTVQQYFPHANVAETTTLVQYVSLAYSEKTGVYFSVYYHSSIDPA</sequence>
<dbReference type="NCBIfam" id="TIGR03429">
    <property type="entry name" value="arom_pren_DMATS"/>
    <property type="match status" value="1"/>
</dbReference>
<evidence type="ECO:0000256" key="3">
    <source>
        <dbReference type="PIRSR" id="PIRSR000509-1"/>
    </source>
</evidence>
<dbReference type="InterPro" id="IPR033964">
    <property type="entry name" value="ABBA"/>
</dbReference>
<proteinExistence type="inferred from homology"/>
<dbReference type="GO" id="GO:0009820">
    <property type="term" value="P:alkaloid metabolic process"/>
    <property type="evidence" value="ECO:0007669"/>
    <property type="project" value="InterPro"/>
</dbReference>
<dbReference type="CDD" id="cd13929">
    <property type="entry name" value="PT-DMATS_CymD"/>
    <property type="match status" value="1"/>
</dbReference>
<dbReference type="EMBL" id="JZBS01003737">
    <property type="protein sequence ID" value="KKK13833.1"/>
    <property type="molecule type" value="Genomic_DNA"/>
</dbReference>
<accession>A0A0F8U2N4</accession>
<dbReference type="Proteomes" id="UP000034291">
    <property type="component" value="Unassembled WGS sequence"/>
</dbReference>
<feature type="binding site" evidence="3">
    <location>
        <position position="407"/>
    </location>
    <ligand>
        <name>dimethylallyl diphosphate</name>
        <dbReference type="ChEBI" id="CHEBI:57623"/>
    </ligand>
</feature>
<name>A0A0F8U2N4_9EURO</name>
<dbReference type="InterPro" id="IPR012148">
    <property type="entry name" value="ABBA_DMATS-like"/>
</dbReference>
<organism evidence="4 5">
    <name type="scientific">Aspergillus rambellii</name>
    <dbReference type="NCBI Taxonomy" id="308745"/>
    <lineage>
        <taxon>Eukaryota</taxon>
        <taxon>Fungi</taxon>
        <taxon>Dikarya</taxon>
        <taxon>Ascomycota</taxon>
        <taxon>Pezizomycotina</taxon>
        <taxon>Eurotiomycetes</taxon>
        <taxon>Eurotiomycetidae</taxon>
        <taxon>Eurotiales</taxon>
        <taxon>Aspergillaceae</taxon>
        <taxon>Aspergillus</taxon>
        <taxon>Aspergillus subgen. Nidulantes</taxon>
    </lineage>
</organism>
<dbReference type="Pfam" id="PF11991">
    <property type="entry name" value="Trp_DMAT"/>
    <property type="match status" value="1"/>
</dbReference>
<dbReference type="PANTHER" id="PTHR40627:SF3">
    <property type="entry name" value="PRENYLTRANSFERASE ASQH2-RELATED"/>
    <property type="match status" value="1"/>
</dbReference>
<evidence type="ECO:0000313" key="4">
    <source>
        <dbReference type="EMBL" id="KKK13833.1"/>
    </source>
</evidence>
<feature type="binding site" evidence="3">
    <location>
        <position position="199"/>
    </location>
    <ligand>
        <name>dimethylallyl diphosphate</name>
        <dbReference type="ChEBI" id="CHEBI:57623"/>
    </ligand>
</feature>
<dbReference type="SFLD" id="SFLDG01162">
    <property type="entry name" value="I"/>
    <property type="match status" value="1"/>
</dbReference>
<evidence type="ECO:0000256" key="1">
    <source>
        <dbReference type="ARBA" id="ARBA00010209"/>
    </source>
</evidence>
<keyword evidence="5" id="KW-1185">Reference proteome</keyword>
<dbReference type="AlphaFoldDB" id="A0A0F8U2N4"/>
<dbReference type="OrthoDB" id="5392033at2759"/>